<evidence type="ECO:0000313" key="2">
    <source>
        <dbReference type="EMBL" id="SNR76450.1"/>
    </source>
</evidence>
<evidence type="ECO:0000259" key="1">
    <source>
        <dbReference type="PROSITE" id="PS51112"/>
    </source>
</evidence>
<dbReference type="PANTHER" id="PTHR13016">
    <property type="entry name" value="AMMECR1 HOMOLOG"/>
    <property type="match status" value="1"/>
</dbReference>
<protein>
    <recommendedName>
        <fullName evidence="1">AMMECR1 domain-containing protein</fullName>
    </recommendedName>
</protein>
<dbReference type="Proteomes" id="UP000198324">
    <property type="component" value="Unassembled WGS sequence"/>
</dbReference>
<accession>A0A238YZE0</accession>
<dbReference type="AlphaFoldDB" id="A0A238YZE0"/>
<dbReference type="InterPro" id="IPR027485">
    <property type="entry name" value="AMMECR1_N"/>
</dbReference>
<dbReference type="NCBIfam" id="TIGR00296">
    <property type="entry name" value="TIGR00296 family protein"/>
    <property type="match status" value="1"/>
</dbReference>
<reference evidence="2 3" key="1">
    <citation type="submission" date="2017-06" db="EMBL/GenBank/DDBJ databases">
        <authorList>
            <person name="Kim H.J."/>
            <person name="Triplett B.A."/>
        </authorList>
    </citation>
    <scope>NUCLEOTIDE SEQUENCE [LARGE SCALE GENOMIC DNA]</scope>
    <source>
        <strain evidence="2 3">DSM 13116</strain>
    </source>
</reference>
<sequence length="184" mass="20478">MERFSLSPTDAEKKFLKDLVLLSVSSRLSGREGEPPAPPESELLRRELGAFVTLKRQSQLRGCIGNIVGQGPLYRTVWTMARAAAFEDPRFAPLGADELADLEIEVSVLGPVLPCPNPEQVEVGRHGLIVRQGQRQGLLLPQVPVEWGWDREQFLAQTCRKAGLPATAWRNASTQLFWFEAVVF</sequence>
<dbReference type="Gene3D" id="3.30.700.20">
    <property type="entry name" value="Hypothetical protein ph0010, domain 1"/>
    <property type="match status" value="1"/>
</dbReference>
<dbReference type="PROSITE" id="PS51112">
    <property type="entry name" value="AMMECR1"/>
    <property type="match status" value="1"/>
</dbReference>
<evidence type="ECO:0000313" key="3">
    <source>
        <dbReference type="Proteomes" id="UP000198324"/>
    </source>
</evidence>
<dbReference type="EMBL" id="FZOC01000002">
    <property type="protein sequence ID" value="SNR76450.1"/>
    <property type="molecule type" value="Genomic_DNA"/>
</dbReference>
<organism evidence="2 3">
    <name type="scientific">Humidesulfovibrio mexicanus</name>
    <dbReference type="NCBI Taxonomy" id="147047"/>
    <lineage>
        <taxon>Bacteria</taxon>
        <taxon>Pseudomonadati</taxon>
        <taxon>Thermodesulfobacteriota</taxon>
        <taxon>Desulfovibrionia</taxon>
        <taxon>Desulfovibrionales</taxon>
        <taxon>Desulfovibrionaceae</taxon>
        <taxon>Humidesulfovibrio</taxon>
    </lineage>
</organism>
<dbReference type="InterPro" id="IPR002733">
    <property type="entry name" value="AMMECR1_domain"/>
</dbReference>
<dbReference type="Gene3D" id="3.30.1490.150">
    <property type="entry name" value="Hypothetical protein ph0010, domain 2"/>
    <property type="match status" value="1"/>
</dbReference>
<dbReference type="InterPro" id="IPR036071">
    <property type="entry name" value="AMMECR1_dom_sf"/>
</dbReference>
<gene>
    <name evidence="2" type="ORF">SAMN04488503_1117</name>
</gene>
<dbReference type="Pfam" id="PF01871">
    <property type="entry name" value="AMMECR1"/>
    <property type="match status" value="1"/>
</dbReference>
<dbReference type="PANTHER" id="PTHR13016:SF0">
    <property type="entry name" value="AMME SYNDROME CANDIDATE GENE 1 PROTEIN"/>
    <property type="match status" value="1"/>
</dbReference>
<name>A0A238YZE0_9BACT</name>
<dbReference type="NCBIfam" id="TIGR04335">
    <property type="entry name" value="AmmeMemoSam_A"/>
    <property type="match status" value="1"/>
</dbReference>
<dbReference type="InterPro" id="IPR023473">
    <property type="entry name" value="AMMECR1"/>
</dbReference>
<keyword evidence="3" id="KW-1185">Reference proteome</keyword>
<dbReference type="OrthoDB" id="9782820at2"/>
<dbReference type="InterPro" id="IPR027623">
    <property type="entry name" value="AmmeMemoSam_A"/>
</dbReference>
<feature type="domain" description="AMMECR1" evidence="1">
    <location>
        <begin position="11"/>
        <end position="184"/>
    </location>
</feature>
<dbReference type="SUPFAM" id="SSF143447">
    <property type="entry name" value="AMMECR1-like"/>
    <property type="match status" value="1"/>
</dbReference>
<dbReference type="RefSeq" id="WP_089272576.1">
    <property type="nucleotide sequence ID" value="NZ_FZOC01000002.1"/>
</dbReference>
<proteinExistence type="predicted"/>